<dbReference type="Proteomes" id="UP000320386">
    <property type="component" value="Chromosome"/>
</dbReference>
<dbReference type="AlphaFoldDB" id="A0A518BZ31"/>
<feature type="domain" description="Radical SAM core" evidence="9">
    <location>
        <begin position="195"/>
        <end position="419"/>
    </location>
</feature>
<dbReference type="GO" id="GO:0051539">
    <property type="term" value="F:4 iron, 4 sulfur cluster binding"/>
    <property type="evidence" value="ECO:0007669"/>
    <property type="project" value="UniProtKB-KW"/>
</dbReference>
<dbReference type="GO" id="GO:0003824">
    <property type="term" value="F:catalytic activity"/>
    <property type="evidence" value="ECO:0007669"/>
    <property type="project" value="InterPro"/>
</dbReference>
<keyword evidence="11" id="KW-1185">Reference proteome</keyword>
<evidence type="ECO:0000256" key="2">
    <source>
        <dbReference type="ARBA" id="ARBA00022485"/>
    </source>
</evidence>
<dbReference type="InterPro" id="IPR020612">
    <property type="entry name" value="Methylthiotransferase_CS"/>
</dbReference>
<evidence type="ECO:0000313" key="10">
    <source>
        <dbReference type="EMBL" id="QDU72231.1"/>
    </source>
</evidence>
<dbReference type="CDD" id="cd01335">
    <property type="entry name" value="Radical_SAM"/>
    <property type="match status" value="1"/>
</dbReference>
<dbReference type="KEGG" id="mcad:Pan265_20950"/>
<dbReference type="Gene3D" id="3.80.30.20">
    <property type="entry name" value="tm_1862 like domain"/>
    <property type="match status" value="1"/>
</dbReference>
<keyword evidence="6" id="KW-0479">Metal-binding</keyword>
<evidence type="ECO:0000256" key="6">
    <source>
        <dbReference type="ARBA" id="ARBA00022723"/>
    </source>
</evidence>
<dbReference type="InterPro" id="IPR058240">
    <property type="entry name" value="rSAM_sf"/>
</dbReference>
<reference evidence="10 11" key="1">
    <citation type="submission" date="2019-02" db="EMBL/GenBank/DDBJ databases">
        <title>Deep-cultivation of Planctomycetes and their phenomic and genomic characterization uncovers novel biology.</title>
        <authorList>
            <person name="Wiegand S."/>
            <person name="Jogler M."/>
            <person name="Boedeker C."/>
            <person name="Pinto D."/>
            <person name="Vollmers J."/>
            <person name="Rivas-Marin E."/>
            <person name="Kohn T."/>
            <person name="Peeters S.H."/>
            <person name="Heuer A."/>
            <person name="Rast P."/>
            <person name="Oberbeckmann S."/>
            <person name="Bunk B."/>
            <person name="Jeske O."/>
            <person name="Meyerdierks A."/>
            <person name="Storesund J.E."/>
            <person name="Kallscheuer N."/>
            <person name="Luecker S."/>
            <person name="Lage O.M."/>
            <person name="Pohl T."/>
            <person name="Merkel B.J."/>
            <person name="Hornburger P."/>
            <person name="Mueller R.-W."/>
            <person name="Bruemmer F."/>
            <person name="Labrenz M."/>
            <person name="Spormann A.M."/>
            <person name="Op den Camp H."/>
            <person name="Overmann J."/>
            <person name="Amann R."/>
            <person name="Jetten M.S.M."/>
            <person name="Mascher T."/>
            <person name="Medema M.H."/>
            <person name="Devos D.P."/>
            <person name="Kaster A.-K."/>
            <person name="Ovreas L."/>
            <person name="Rohde M."/>
            <person name="Galperin M.Y."/>
            <person name="Jogler C."/>
        </authorList>
    </citation>
    <scope>NUCLEOTIDE SEQUENCE [LARGE SCALE GENOMIC DNA]</scope>
    <source>
        <strain evidence="10 11">Pan265</strain>
    </source>
</reference>
<dbReference type="SFLD" id="SFLDG01123">
    <property type="entry name" value="methyltransferase_(Class_B)"/>
    <property type="match status" value="1"/>
</dbReference>
<dbReference type="InterPro" id="IPR007197">
    <property type="entry name" value="rSAM"/>
</dbReference>
<evidence type="ECO:0000259" key="9">
    <source>
        <dbReference type="PROSITE" id="PS51918"/>
    </source>
</evidence>
<dbReference type="SMART" id="SM00729">
    <property type="entry name" value="Elp3"/>
    <property type="match status" value="1"/>
</dbReference>
<dbReference type="SFLD" id="SFLDG01082">
    <property type="entry name" value="B12-binding_domain_containing"/>
    <property type="match status" value="1"/>
</dbReference>
<dbReference type="GO" id="GO:0005829">
    <property type="term" value="C:cytosol"/>
    <property type="evidence" value="ECO:0007669"/>
    <property type="project" value="TreeGrafter"/>
</dbReference>
<keyword evidence="4" id="KW-0808">Transferase</keyword>
<evidence type="ECO:0000256" key="7">
    <source>
        <dbReference type="ARBA" id="ARBA00023004"/>
    </source>
</evidence>
<protein>
    <submittedName>
        <fullName evidence="10">Radical SAM superfamily protein</fullName>
    </submittedName>
</protein>
<keyword evidence="5" id="KW-0949">S-adenosyl-L-methionine</keyword>
<dbReference type="PANTHER" id="PTHR43409:SF7">
    <property type="entry name" value="BLL1977 PROTEIN"/>
    <property type="match status" value="1"/>
</dbReference>
<dbReference type="PROSITE" id="PS51918">
    <property type="entry name" value="RADICAL_SAM"/>
    <property type="match status" value="1"/>
</dbReference>
<dbReference type="SUPFAM" id="SSF102114">
    <property type="entry name" value="Radical SAM enzymes"/>
    <property type="match status" value="1"/>
</dbReference>
<dbReference type="EMBL" id="CP036280">
    <property type="protein sequence ID" value="QDU72231.1"/>
    <property type="molecule type" value="Genomic_DNA"/>
</dbReference>
<dbReference type="InterPro" id="IPR051198">
    <property type="entry name" value="BchE-like"/>
</dbReference>
<dbReference type="PANTHER" id="PTHR43409">
    <property type="entry name" value="ANAEROBIC MAGNESIUM-PROTOPORPHYRIN IX MONOMETHYL ESTER CYCLASE-RELATED"/>
    <property type="match status" value="1"/>
</dbReference>
<evidence type="ECO:0000256" key="3">
    <source>
        <dbReference type="ARBA" id="ARBA00022603"/>
    </source>
</evidence>
<keyword evidence="3" id="KW-0489">Methyltransferase</keyword>
<dbReference type="RefSeq" id="WP_145446401.1">
    <property type="nucleotide sequence ID" value="NZ_CP036280.1"/>
</dbReference>
<keyword evidence="7" id="KW-0408">Iron</keyword>
<dbReference type="Pfam" id="PF04055">
    <property type="entry name" value="Radical_SAM"/>
    <property type="match status" value="1"/>
</dbReference>
<evidence type="ECO:0000256" key="4">
    <source>
        <dbReference type="ARBA" id="ARBA00022679"/>
    </source>
</evidence>
<dbReference type="OrthoDB" id="9801424at2"/>
<gene>
    <name evidence="10" type="ORF">Pan265_20950</name>
</gene>
<dbReference type="SFLD" id="SFLDS00029">
    <property type="entry name" value="Radical_SAM"/>
    <property type="match status" value="1"/>
</dbReference>
<evidence type="ECO:0000256" key="8">
    <source>
        <dbReference type="ARBA" id="ARBA00023014"/>
    </source>
</evidence>
<dbReference type="InterPro" id="IPR023404">
    <property type="entry name" value="rSAM_horseshoe"/>
</dbReference>
<keyword evidence="8" id="KW-0411">Iron-sulfur</keyword>
<dbReference type="InterPro" id="IPR034466">
    <property type="entry name" value="Methyltransferase_Class_B"/>
</dbReference>
<accession>A0A518BZ31</accession>
<evidence type="ECO:0000256" key="1">
    <source>
        <dbReference type="ARBA" id="ARBA00001966"/>
    </source>
</evidence>
<name>A0A518BZ31_9BACT</name>
<proteinExistence type="predicted"/>
<keyword evidence="2" id="KW-0004">4Fe-4S</keyword>
<evidence type="ECO:0000313" key="11">
    <source>
        <dbReference type="Proteomes" id="UP000320386"/>
    </source>
</evidence>
<dbReference type="PROSITE" id="PS01278">
    <property type="entry name" value="MTTASE_RADICAL"/>
    <property type="match status" value="1"/>
</dbReference>
<evidence type="ECO:0000256" key="5">
    <source>
        <dbReference type="ARBA" id="ARBA00022691"/>
    </source>
</evidence>
<dbReference type="InterPro" id="IPR006638">
    <property type="entry name" value="Elp3/MiaA/NifB-like_rSAM"/>
</dbReference>
<comment type="cofactor">
    <cofactor evidence="1">
        <name>[4Fe-4S] cluster</name>
        <dbReference type="ChEBI" id="CHEBI:49883"/>
    </cofactor>
</comment>
<sequence>MKNHKLLVVYILCSSYDDDGYPRRFLKGVFPSNTLGCLRGLTESLDDEGLLPPGTSVEVQTYDDTLTTIPFERIARQASPDTTVVVGLAGVQTGQFARATEIAREFRKRNLPVMVGGFHVSGSLAMLGKPTRELRQLLDINVSLVRGEAESPEALAEIFRDVLDGTMKPIYEMPVAPVIGNAALPRVPAEYRKRFFSGSLAPLDTSRGCPFNCSFCTVINVLGHKMRHRTTQRVLAAVEQGYHEGIRTYFFVDDNMARSPIWEEIFDGLIELRTRGIEISFLMQVDTLAYKIPNFVDKAKKAGCISAFIGMESIDPVNLKAVGKKQNRVHDYAHMVDTWRDADIIVHVGYITGLPNDNPDNIAAAVETLIEQVGVDQVSFFKLTPLPGSADHRDCVNNSTILDDDLNNYDSLHTTFQHPRMTGAEWDLAYKKAWERFYSPENITRVLLRAPKRAYWNLFWMMVWYRFSMLSAEHPMFSGYVRFKNRRERRPSMPRESRLRFAMRRLADIWRGTRRTAQLFLEFQEIWMLTRKRDDPKRRTIADLRWRLATATKQVDAAVDPVIAAMRDNLRSFGKAVGREQRRTRARMLNATRSIRAYQRALPGEAQALRERALRAYESVVARDLSLRQRLTTQWQQLGSELRNGMPSIRRLAWTPLAAILELALSVRFFIAFLTKPPVPGA</sequence>
<organism evidence="10 11">
    <name type="scientific">Mucisphaera calidilacus</name>
    <dbReference type="NCBI Taxonomy" id="2527982"/>
    <lineage>
        <taxon>Bacteria</taxon>
        <taxon>Pseudomonadati</taxon>
        <taxon>Planctomycetota</taxon>
        <taxon>Phycisphaerae</taxon>
        <taxon>Phycisphaerales</taxon>
        <taxon>Phycisphaeraceae</taxon>
        <taxon>Mucisphaera</taxon>
    </lineage>
</organism>
<dbReference type="GO" id="GO:0046872">
    <property type="term" value="F:metal ion binding"/>
    <property type="evidence" value="ECO:0007669"/>
    <property type="project" value="UniProtKB-KW"/>
</dbReference>
<dbReference type="Gene3D" id="3.40.50.280">
    <property type="entry name" value="Cobalamin-binding domain"/>
    <property type="match status" value="1"/>
</dbReference>